<keyword evidence="3" id="KW-1185">Reference proteome</keyword>
<sequence>MTRTLLLGATLGLACVSVTEAGGTGVAPAGLRLRAATPGAVAASLRAAGYHVTLNPEKPGRDPGMTVLAGPRELDLWLSGCVQGVCLRVTASSSWDYRGRQAALSSALVNSWNSNYYTQAYIYRNRYFLDSSQMLRGGFTDTTLQTWMSEYLADLQEFEQHLP</sequence>
<comment type="caution">
    <text evidence="2">The sequence shown here is derived from an EMBL/GenBank/DDBJ whole genome shotgun (WGS) entry which is preliminary data.</text>
</comment>
<reference evidence="3" key="1">
    <citation type="journal article" date="2019" name="Int. J. Syst. Evol. Microbiol.">
        <title>The Global Catalogue of Microorganisms (GCM) 10K type strain sequencing project: providing services to taxonomists for standard genome sequencing and annotation.</title>
        <authorList>
            <consortium name="The Broad Institute Genomics Platform"/>
            <consortium name="The Broad Institute Genome Sequencing Center for Infectious Disease"/>
            <person name="Wu L."/>
            <person name="Ma J."/>
        </authorList>
    </citation>
    <scope>NUCLEOTIDE SEQUENCE [LARGE SCALE GENOMIC DNA]</scope>
    <source>
        <strain evidence="3">JCM 30331</strain>
    </source>
</reference>
<feature type="chain" id="PRO_5045159943" description="YbjN domain-containing protein" evidence="1">
    <location>
        <begin position="22"/>
        <end position="163"/>
    </location>
</feature>
<dbReference type="EMBL" id="BMPP01000006">
    <property type="protein sequence ID" value="GGK25039.1"/>
    <property type="molecule type" value="Genomic_DNA"/>
</dbReference>
<evidence type="ECO:0000313" key="2">
    <source>
        <dbReference type="EMBL" id="GGK25039.1"/>
    </source>
</evidence>
<proteinExistence type="predicted"/>
<dbReference type="RefSeq" id="WP_189007102.1">
    <property type="nucleotide sequence ID" value="NZ_BMPP01000006.1"/>
</dbReference>
<protein>
    <recommendedName>
        <fullName evidence="4">YbjN domain-containing protein</fullName>
    </recommendedName>
</protein>
<keyword evidence="1" id="KW-0732">Signal</keyword>
<organism evidence="2 3">
    <name type="scientific">Deinococcus malanensis</name>
    <dbReference type="NCBI Taxonomy" id="1706855"/>
    <lineage>
        <taxon>Bacteria</taxon>
        <taxon>Thermotogati</taxon>
        <taxon>Deinococcota</taxon>
        <taxon>Deinococci</taxon>
        <taxon>Deinococcales</taxon>
        <taxon>Deinococcaceae</taxon>
        <taxon>Deinococcus</taxon>
    </lineage>
</organism>
<dbReference type="PROSITE" id="PS51257">
    <property type="entry name" value="PROKAR_LIPOPROTEIN"/>
    <property type="match status" value="1"/>
</dbReference>
<evidence type="ECO:0000313" key="3">
    <source>
        <dbReference type="Proteomes" id="UP000647587"/>
    </source>
</evidence>
<gene>
    <name evidence="2" type="ORF">GCM10008955_18360</name>
</gene>
<evidence type="ECO:0000256" key="1">
    <source>
        <dbReference type="SAM" id="SignalP"/>
    </source>
</evidence>
<name>A0ABQ2EW43_9DEIO</name>
<evidence type="ECO:0008006" key="4">
    <source>
        <dbReference type="Google" id="ProtNLM"/>
    </source>
</evidence>
<dbReference type="Proteomes" id="UP000647587">
    <property type="component" value="Unassembled WGS sequence"/>
</dbReference>
<feature type="signal peptide" evidence="1">
    <location>
        <begin position="1"/>
        <end position="21"/>
    </location>
</feature>
<accession>A0ABQ2EW43</accession>